<keyword evidence="6" id="KW-1185">Reference proteome</keyword>
<dbReference type="Proteomes" id="UP000011116">
    <property type="component" value="Chromosome 5H"/>
</dbReference>
<dbReference type="Gramene" id="HORVU.MOREX.r2.5HG0440010.1">
    <property type="protein sequence ID" value="HORVU.MOREX.r2.5HG0440010.1"/>
    <property type="gene ID" value="HORVU.MOREX.r2.5HG0440010"/>
</dbReference>
<proteinExistence type="predicted"/>
<organism evidence="5 6">
    <name type="scientific">Hordeum vulgare subsp. vulgare</name>
    <name type="common">Domesticated barley</name>
    <dbReference type="NCBI Taxonomy" id="112509"/>
    <lineage>
        <taxon>Eukaryota</taxon>
        <taxon>Viridiplantae</taxon>
        <taxon>Streptophyta</taxon>
        <taxon>Embryophyta</taxon>
        <taxon>Tracheophyta</taxon>
        <taxon>Spermatophyta</taxon>
        <taxon>Magnoliopsida</taxon>
        <taxon>Liliopsida</taxon>
        <taxon>Poales</taxon>
        <taxon>Poaceae</taxon>
        <taxon>BOP clade</taxon>
        <taxon>Pooideae</taxon>
        <taxon>Triticodae</taxon>
        <taxon>Triticeae</taxon>
        <taxon>Hordeinae</taxon>
        <taxon>Hordeum</taxon>
    </lineage>
</organism>
<name>A0A8I7BFU3_HORVV</name>
<feature type="compositionally biased region" description="Basic and acidic residues" evidence="2">
    <location>
        <begin position="512"/>
        <end position="523"/>
    </location>
</feature>
<dbReference type="KEGG" id="hvg:123453177"/>
<dbReference type="AlphaFoldDB" id="A0A8I7BFU3"/>
<dbReference type="RefSeq" id="XP_044985884.1">
    <property type="nucleotide sequence ID" value="XM_045129949.1"/>
</dbReference>
<gene>
    <name evidence="5" type="primary">LOC123453177</name>
</gene>
<dbReference type="Gene3D" id="1.20.1280.50">
    <property type="match status" value="1"/>
</dbReference>
<feature type="transmembrane region" description="Helical" evidence="3">
    <location>
        <begin position="743"/>
        <end position="764"/>
    </location>
</feature>
<reference evidence="5" key="3">
    <citation type="submission" date="2022-01" db="UniProtKB">
        <authorList>
            <consortium name="EnsemblPlants"/>
        </authorList>
    </citation>
    <scope>IDENTIFICATION</scope>
    <source>
        <strain evidence="5">subsp. vulgare</strain>
    </source>
</reference>
<evidence type="ECO:0000256" key="2">
    <source>
        <dbReference type="SAM" id="MobiDB-lite"/>
    </source>
</evidence>
<reference evidence="6" key="1">
    <citation type="journal article" date="2012" name="Nature">
        <title>A physical, genetic and functional sequence assembly of the barley genome.</title>
        <authorList>
            <consortium name="The International Barley Genome Sequencing Consortium"/>
            <person name="Mayer K.F."/>
            <person name="Waugh R."/>
            <person name="Brown J.W."/>
            <person name="Schulman A."/>
            <person name="Langridge P."/>
            <person name="Platzer M."/>
            <person name="Fincher G.B."/>
            <person name="Muehlbauer G.J."/>
            <person name="Sato K."/>
            <person name="Close T.J."/>
            <person name="Wise R.P."/>
            <person name="Stein N."/>
        </authorList>
    </citation>
    <scope>NUCLEOTIDE SEQUENCE [LARGE SCALE GENOMIC DNA]</scope>
    <source>
        <strain evidence="6">cv. Morex</strain>
    </source>
</reference>
<keyword evidence="3" id="KW-0812">Transmembrane</keyword>
<dbReference type="InterPro" id="IPR011990">
    <property type="entry name" value="TPR-like_helical_dom_sf"/>
</dbReference>
<evidence type="ECO:0000256" key="1">
    <source>
        <dbReference type="SAM" id="Coils"/>
    </source>
</evidence>
<dbReference type="SMART" id="SM00256">
    <property type="entry name" value="FBOX"/>
    <property type="match status" value="1"/>
</dbReference>
<feature type="domain" description="F-box" evidence="4">
    <location>
        <begin position="9"/>
        <end position="52"/>
    </location>
</feature>
<dbReference type="SMR" id="A0A8I7BFU3"/>
<keyword evidence="1" id="KW-0175">Coiled coil</keyword>
<dbReference type="Gene3D" id="1.25.40.10">
    <property type="entry name" value="Tetratricopeptide repeat domain"/>
    <property type="match status" value="1"/>
</dbReference>
<reference evidence="5" key="2">
    <citation type="submission" date="2020-10" db="EMBL/GenBank/DDBJ databases">
        <authorList>
            <person name="Scholz U."/>
            <person name="Mascher M."/>
            <person name="Fiebig A."/>
        </authorList>
    </citation>
    <scope>NUCLEOTIDE SEQUENCE [LARGE SCALE GENOMIC DNA]</scope>
    <source>
        <strain evidence="5">cv. Morex</strain>
    </source>
</reference>
<dbReference type="Gramene" id="HORVU.MOREX.r3.5HG0529050.1">
    <property type="protein sequence ID" value="HORVU.MOREX.r3.5HG0529050.1"/>
    <property type="gene ID" value="HORVU.MOREX.r3.5HG0529050"/>
</dbReference>
<dbReference type="InterPro" id="IPR036047">
    <property type="entry name" value="F-box-like_dom_sf"/>
</dbReference>
<evidence type="ECO:0000313" key="5">
    <source>
        <dbReference type="EnsemblPlants" id="HORVU.MOREX.r3.5HG0529050.1"/>
    </source>
</evidence>
<dbReference type="EnsemblPlants" id="HORVU.MOREX.r3.5HG0529050.1">
    <property type="protein sequence ID" value="HORVU.MOREX.r3.5HG0529050.1"/>
    <property type="gene ID" value="HORVU.MOREX.r3.5HG0529050"/>
</dbReference>
<evidence type="ECO:0000256" key="3">
    <source>
        <dbReference type="SAM" id="Phobius"/>
    </source>
</evidence>
<dbReference type="SUPFAM" id="SSF81383">
    <property type="entry name" value="F-box domain"/>
    <property type="match status" value="1"/>
</dbReference>
<accession>A0A8I7BFU3</accession>
<dbReference type="OrthoDB" id="690324at2759"/>
<protein>
    <recommendedName>
        <fullName evidence="4">F-box domain-containing protein</fullName>
    </recommendedName>
</protein>
<evidence type="ECO:0000313" key="6">
    <source>
        <dbReference type="Proteomes" id="UP000011116"/>
    </source>
</evidence>
<dbReference type="InterPro" id="IPR001810">
    <property type="entry name" value="F-box_dom"/>
</dbReference>
<dbReference type="PANTHER" id="PTHR32133:SF301">
    <property type="entry name" value="F-BOX DOMAIN-CONTAINING PROTEIN"/>
    <property type="match status" value="1"/>
</dbReference>
<dbReference type="PANTHER" id="PTHR32133">
    <property type="entry name" value="OS07G0120400 PROTEIN"/>
    <property type="match status" value="1"/>
</dbReference>
<keyword evidence="3" id="KW-1133">Transmembrane helix</keyword>
<sequence length="786" mass="87452">MAAPPPQAIPDDLVEEILLLLPPDEPAWLLRASLVCKTWRGIVSHRVFRRRLHELHGAPPVLGFLHNWDDELIPRFIPTTASSLSLAAPRRHLWRAIDCRHGRALFISDPEDDGAQELLLWEPITGFRQRVPVPEAYERTIFQPSAAVLCAADGCGHRDCLGGPFCLVFVFSVEDLDTDEEEYVTSACVYSSETGAWGELTSMRVEFLIDYTYYSRVLVARSLVYFMGTGGSILEYDFARHDLDVFEPPDSDVPYSEIFNLILMEDGGLGVSQSLDSHLKLWSREVATNGTDDARWVLSRVIDLKILLPMRALARADYSLLVLGFAEEANVIFVNTVTGLFTIELHSERARKVCDDHGFCNLVPVVGFYTPRSRQEALRAEQHHDLLPPLNITEEVGGEEEDKNLQWARKLFDKWCKDIEEGGFGNTTDFSSHTLEFRVPLPPERASTFYRCGRAFLHKARKATNHSRNGSKSSSNEESIRSTATASKDDTEVSEVFGSNVEQAPAENVDSEEGKNLNGKDQEDGNAAGGGDDSDLDMAWKMLNVARAIVTKNPGMTMEKFNIFLALAEVCKKRGDWDNTIGYYFKAFAILEHLVRPDNIRIVDINARICVAFELASKVRDAIPYCEKSISVCKSRIQNLKNAKEDLLADNDVYTSAAEGSSGNRSPEDEISFLTAVLARLQKKLKALEQAMSTPSPGVDRTMKRVVSMASQEQNVKNTVARAPALTSSQMAGSNHSFHSPTMSIAATGGIGSGVTYFGIFGTAMKQLMKSMSLLQRFLQRMVHHP</sequence>
<keyword evidence="3" id="KW-0472">Membrane</keyword>
<evidence type="ECO:0000259" key="4">
    <source>
        <dbReference type="SMART" id="SM00256"/>
    </source>
</evidence>
<dbReference type="GeneID" id="123453177"/>
<feature type="compositionally biased region" description="Low complexity" evidence="2">
    <location>
        <begin position="467"/>
        <end position="477"/>
    </location>
</feature>
<feature type="coiled-coil region" evidence="1">
    <location>
        <begin position="630"/>
        <end position="691"/>
    </location>
</feature>
<feature type="region of interest" description="Disordered" evidence="2">
    <location>
        <begin position="461"/>
        <end position="533"/>
    </location>
</feature>
<dbReference type="Pfam" id="PF00646">
    <property type="entry name" value="F-box"/>
    <property type="match status" value="1"/>
</dbReference>